<dbReference type="PANTHER" id="PTHR19232:SF1">
    <property type="entry name" value="CEREBELLAR DEGENERATION-RELATED PROTEIN 2"/>
    <property type="match status" value="1"/>
</dbReference>
<gene>
    <name evidence="5" type="ORF">DNTS_025255</name>
</gene>
<comment type="caution">
    <text evidence="5">The sequence shown here is derived from an EMBL/GenBank/DDBJ whole genome shotgun (WGS) entry which is preliminary data.</text>
</comment>
<keyword evidence="2 3" id="KW-0175">Coiled coil</keyword>
<name>A0A553Q1E6_9TELE</name>
<keyword evidence="6" id="KW-1185">Reference proteome</keyword>
<dbReference type="EMBL" id="SRMA01026455">
    <property type="protein sequence ID" value="TRY83758.1"/>
    <property type="molecule type" value="Genomic_DNA"/>
</dbReference>
<proteinExistence type="inferred from homology"/>
<evidence type="ECO:0000256" key="4">
    <source>
        <dbReference type="SAM" id="MobiDB-lite"/>
    </source>
</evidence>
<feature type="region of interest" description="Disordered" evidence="4">
    <location>
        <begin position="1"/>
        <end position="24"/>
    </location>
</feature>
<organism evidence="5 6">
    <name type="scientific">Danionella cerebrum</name>
    <dbReference type="NCBI Taxonomy" id="2873325"/>
    <lineage>
        <taxon>Eukaryota</taxon>
        <taxon>Metazoa</taxon>
        <taxon>Chordata</taxon>
        <taxon>Craniata</taxon>
        <taxon>Vertebrata</taxon>
        <taxon>Euteleostomi</taxon>
        <taxon>Actinopterygii</taxon>
        <taxon>Neopterygii</taxon>
        <taxon>Teleostei</taxon>
        <taxon>Ostariophysi</taxon>
        <taxon>Cypriniformes</taxon>
        <taxon>Danionidae</taxon>
        <taxon>Danioninae</taxon>
        <taxon>Danionella</taxon>
    </lineage>
</organism>
<protein>
    <recommendedName>
        <fullName evidence="7">Cerebellar degeneration-related protein 2-like</fullName>
    </recommendedName>
</protein>
<dbReference type="OrthoDB" id="10059415at2759"/>
<evidence type="ECO:0000256" key="1">
    <source>
        <dbReference type="ARBA" id="ARBA00009019"/>
    </source>
</evidence>
<dbReference type="EMBL" id="SRMA01026455">
    <property type="protein sequence ID" value="TRY83756.1"/>
    <property type="molecule type" value="Genomic_DNA"/>
</dbReference>
<dbReference type="EMBL" id="SRMA01026455">
    <property type="protein sequence ID" value="TRY83759.1"/>
    <property type="molecule type" value="Genomic_DNA"/>
</dbReference>
<evidence type="ECO:0000256" key="3">
    <source>
        <dbReference type="SAM" id="Coils"/>
    </source>
</evidence>
<evidence type="ECO:0000313" key="6">
    <source>
        <dbReference type="Proteomes" id="UP000316079"/>
    </source>
</evidence>
<feature type="region of interest" description="Disordered" evidence="4">
    <location>
        <begin position="148"/>
        <end position="175"/>
    </location>
</feature>
<feature type="coiled-coil region" evidence="3">
    <location>
        <begin position="46"/>
        <end position="143"/>
    </location>
</feature>
<evidence type="ECO:0000313" key="5">
    <source>
        <dbReference type="EMBL" id="TRY83759.1"/>
    </source>
</evidence>
<feature type="compositionally biased region" description="Acidic residues" evidence="4">
    <location>
        <begin position="1"/>
        <end position="21"/>
    </location>
</feature>
<comment type="similarity">
    <text evidence="1">Belongs to the CDR2 family.</text>
</comment>
<dbReference type="PANTHER" id="PTHR19232">
    <property type="entry name" value="CENTROCORTIN FAMILY MEMBER"/>
    <property type="match status" value="1"/>
</dbReference>
<evidence type="ECO:0008006" key="7">
    <source>
        <dbReference type="Google" id="ProtNLM"/>
    </source>
</evidence>
<dbReference type="InterPro" id="IPR026079">
    <property type="entry name" value="CDR2"/>
</dbReference>
<dbReference type="AlphaFoldDB" id="A0A553Q1E6"/>
<reference evidence="5" key="2">
    <citation type="submission" date="2019-04" db="EMBL/GenBank/DDBJ databases">
        <authorList>
            <person name="Kadobianskyi M."/>
            <person name="Schulze L."/>
            <person name="Schuelke M."/>
            <person name="Judkewitz B."/>
        </authorList>
    </citation>
    <scope>NUCLEOTIDE SEQUENCE</scope>
    <source>
        <strain evidence="5">Bolton</strain>
        <tissue evidence="5">Whole-body</tissue>
    </source>
</reference>
<sequence>MLTDAIEEDLEMKEEEEEEEGCYGHQGLERDLHLAAELGKTLLERNRVLEDSLEQMILRNQEQMREIEYLFKQGDQLRAVNDQHTKVHEQLEAMTQDLEQKNQKLLLENRAAQLKILRLSETVEGLQNQVEQLHAETEKIKVVSADQNRSRTLGAAPERKDGDVEVLTSSEEERASLRSSSPDWSVCSRHYSTSPALEEDCDALLRSVHALLSRLMSERVHKASALREHQALLQKIHRLELRAEKLEVYEEKLEESEAQIQELRLLLRSREIHHCRCWVEDEEGNLMKEIHEEEKSRRSQPQEQRPLYRALFEKIFGVLQRSKQELNRAEHGAGDLTA</sequence>
<reference evidence="5 6" key="1">
    <citation type="journal article" date="2019" name="Sci. Data">
        <title>Hybrid genome assembly and annotation of Danionella translucida.</title>
        <authorList>
            <person name="Kadobianskyi M."/>
            <person name="Schulze L."/>
            <person name="Schuelke M."/>
            <person name="Judkewitz B."/>
        </authorList>
    </citation>
    <scope>NUCLEOTIDE SEQUENCE [LARGE SCALE GENOMIC DNA]</scope>
    <source>
        <strain evidence="5 6">Bolton</strain>
    </source>
</reference>
<accession>A0A553Q1E6</accession>
<evidence type="ECO:0000256" key="2">
    <source>
        <dbReference type="ARBA" id="ARBA00023054"/>
    </source>
</evidence>
<dbReference type="Proteomes" id="UP000316079">
    <property type="component" value="Unassembled WGS sequence"/>
</dbReference>
<feature type="coiled-coil region" evidence="3">
    <location>
        <begin position="222"/>
        <end position="266"/>
    </location>
</feature>